<keyword evidence="3" id="KW-1185">Reference proteome</keyword>
<dbReference type="EMBL" id="OOIL02002491">
    <property type="protein sequence ID" value="VFQ83001.1"/>
    <property type="molecule type" value="Genomic_DNA"/>
</dbReference>
<proteinExistence type="predicted"/>
<feature type="region of interest" description="Disordered" evidence="1">
    <location>
        <begin position="44"/>
        <end position="97"/>
    </location>
</feature>
<feature type="compositionally biased region" description="Basic and acidic residues" evidence="1">
    <location>
        <begin position="44"/>
        <end position="53"/>
    </location>
</feature>
<organism evidence="2 3">
    <name type="scientific">Cuscuta campestris</name>
    <dbReference type="NCBI Taxonomy" id="132261"/>
    <lineage>
        <taxon>Eukaryota</taxon>
        <taxon>Viridiplantae</taxon>
        <taxon>Streptophyta</taxon>
        <taxon>Embryophyta</taxon>
        <taxon>Tracheophyta</taxon>
        <taxon>Spermatophyta</taxon>
        <taxon>Magnoliopsida</taxon>
        <taxon>eudicotyledons</taxon>
        <taxon>Gunneridae</taxon>
        <taxon>Pentapetalae</taxon>
        <taxon>asterids</taxon>
        <taxon>lamiids</taxon>
        <taxon>Solanales</taxon>
        <taxon>Convolvulaceae</taxon>
        <taxon>Cuscuteae</taxon>
        <taxon>Cuscuta</taxon>
        <taxon>Cuscuta subgen. Grammica</taxon>
        <taxon>Cuscuta sect. Cleistogrammica</taxon>
    </lineage>
</organism>
<protein>
    <submittedName>
        <fullName evidence="2">Uncharacterized protein</fullName>
    </submittedName>
</protein>
<sequence length="118" mass="12919">MVYLFSPLNNHHSNAPTLSVIPKDLNRQFAIAIRLNRLCCSIDRERESQEDSPSRSSVPPSTLESRPLPSADSATPSPEILNRRVPETPTPSIPIESATGTHLASLVSFSVIPSLLLY</sequence>
<evidence type="ECO:0000313" key="2">
    <source>
        <dbReference type="EMBL" id="VFQ83001.1"/>
    </source>
</evidence>
<dbReference type="Proteomes" id="UP000595140">
    <property type="component" value="Unassembled WGS sequence"/>
</dbReference>
<reference evidence="2 3" key="1">
    <citation type="submission" date="2018-04" db="EMBL/GenBank/DDBJ databases">
        <authorList>
            <person name="Vogel A."/>
        </authorList>
    </citation>
    <scope>NUCLEOTIDE SEQUENCE [LARGE SCALE GENOMIC DNA]</scope>
</reference>
<evidence type="ECO:0000313" key="3">
    <source>
        <dbReference type="Proteomes" id="UP000595140"/>
    </source>
</evidence>
<evidence type="ECO:0000256" key="1">
    <source>
        <dbReference type="SAM" id="MobiDB-lite"/>
    </source>
</evidence>
<accession>A0A484M2I7</accession>
<dbReference type="AlphaFoldDB" id="A0A484M2I7"/>
<feature type="compositionally biased region" description="Polar residues" evidence="1">
    <location>
        <begin position="54"/>
        <end position="64"/>
    </location>
</feature>
<name>A0A484M2I7_9ASTE</name>
<gene>
    <name evidence="2" type="ORF">CCAM_LOCUS24777</name>
</gene>